<protein>
    <submittedName>
        <fullName evidence="2">Uncharacterized protein</fullName>
    </submittedName>
</protein>
<feature type="compositionally biased region" description="Basic residues" evidence="1">
    <location>
        <begin position="191"/>
        <end position="200"/>
    </location>
</feature>
<feature type="compositionally biased region" description="Basic and acidic residues" evidence="1">
    <location>
        <begin position="382"/>
        <end position="401"/>
    </location>
</feature>
<dbReference type="AlphaFoldDB" id="Q0UJF7"/>
<gene>
    <name evidence="2" type="ORF">SNOG_08107</name>
</gene>
<dbReference type="OMA" id="LWPCGCE"/>
<dbReference type="GeneID" id="5975330"/>
<organism evidence="2 3">
    <name type="scientific">Phaeosphaeria nodorum (strain SN15 / ATCC MYA-4574 / FGSC 10173)</name>
    <name type="common">Glume blotch fungus</name>
    <name type="synonym">Parastagonospora nodorum</name>
    <dbReference type="NCBI Taxonomy" id="321614"/>
    <lineage>
        <taxon>Eukaryota</taxon>
        <taxon>Fungi</taxon>
        <taxon>Dikarya</taxon>
        <taxon>Ascomycota</taxon>
        <taxon>Pezizomycotina</taxon>
        <taxon>Dothideomycetes</taxon>
        <taxon>Pleosporomycetidae</taxon>
        <taxon>Pleosporales</taxon>
        <taxon>Pleosporineae</taxon>
        <taxon>Phaeosphaeriaceae</taxon>
        <taxon>Parastagonospora</taxon>
    </lineage>
</organism>
<feature type="region of interest" description="Disordered" evidence="1">
    <location>
        <begin position="372"/>
        <end position="401"/>
    </location>
</feature>
<proteinExistence type="predicted"/>
<feature type="region of interest" description="Disordered" evidence="1">
    <location>
        <begin position="1"/>
        <end position="70"/>
    </location>
</feature>
<dbReference type="RefSeq" id="XP_001798432.1">
    <property type="nucleotide sequence ID" value="XM_001798380.1"/>
</dbReference>
<name>Q0UJF7_PHANO</name>
<evidence type="ECO:0000313" key="2">
    <source>
        <dbReference type="EMBL" id="EAT84383.1"/>
    </source>
</evidence>
<evidence type="ECO:0000256" key="1">
    <source>
        <dbReference type="SAM" id="MobiDB-lite"/>
    </source>
</evidence>
<feature type="compositionally biased region" description="Basic residues" evidence="1">
    <location>
        <begin position="25"/>
        <end position="36"/>
    </location>
</feature>
<dbReference type="InParanoid" id="Q0UJF7"/>
<reference evidence="3" key="1">
    <citation type="journal article" date="2007" name="Plant Cell">
        <title>Dothideomycete-plant interactions illuminated by genome sequencing and EST analysis of the wheat pathogen Stagonospora nodorum.</title>
        <authorList>
            <person name="Hane J.K."/>
            <person name="Lowe R.G."/>
            <person name="Solomon P.S."/>
            <person name="Tan K.C."/>
            <person name="Schoch C.L."/>
            <person name="Spatafora J.W."/>
            <person name="Crous P.W."/>
            <person name="Kodira C."/>
            <person name="Birren B.W."/>
            <person name="Galagan J.E."/>
            <person name="Torriani S.F."/>
            <person name="McDonald B.A."/>
            <person name="Oliver R.P."/>
        </authorList>
    </citation>
    <scope>NUCLEOTIDE SEQUENCE [LARGE SCALE GENOMIC DNA]</scope>
    <source>
        <strain evidence="3">SN15 / ATCC MYA-4574 / FGSC 10173</strain>
    </source>
</reference>
<feature type="region of interest" description="Disordered" evidence="1">
    <location>
        <begin position="181"/>
        <end position="289"/>
    </location>
</feature>
<dbReference type="KEGG" id="pno:SNOG_08107"/>
<dbReference type="EMBL" id="CH445336">
    <property type="protein sequence ID" value="EAT84383.1"/>
    <property type="molecule type" value="Genomic_DNA"/>
</dbReference>
<feature type="compositionally biased region" description="Basic residues" evidence="1">
    <location>
        <begin position="227"/>
        <end position="238"/>
    </location>
</feature>
<dbReference type="Proteomes" id="UP000001055">
    <property type="component" value="Unassembled WGS sequence"/>
</dbReference>
<dbReference type="HOGENOM" id="CLU_609685_0_0_1"/>
<feature type="compositionally biased region" description="Basic and acidic residues" evidence="1">
    <location>
        <begin position="253"/>
        <end position="268"/>
    </location>
</feature>
<dbReference type="eggNOG" id="ENOG502RAS8">
    <property type="taxonomic scope" value="Eukaryota"/>
</dbReference>
<sequence>MNPRKNQHTNIIDDLDAISLAQQGGKRKTAPKKKKEKTGGAGASGPSISGSSKARSGKKKASPRATGLRFYEKNGVKVPLYEKSGKKRGHARLASSLRNKNTDFLLDLVGEYAGATTRKWFKDADKTKAEMADWIEEQETYALGPNPLSKLDLIVPAEDALWTDSTPALMTYKGKGKGFAPIDAPIDRRPGRTVKSRIHARTPEEQGTKRKRDNTIEPAQTSEQIIKKLKAHQARGRLAKQSAATDIKPTAQSKDERRKSRIEEKMAEFSKTANIPKLSSAAQEQTPEEEVRLKAEDLKAHNTIMESKMAYLGMHPDNAGTSSRVVNLPEEGEDRVLTAVTNPYTKKHVLHDTAIPHDRTQFQAPQALRAEKPFLKNGKHGRGGDFENDPDRRTGRGHEVTPGDLILHDEYIDFRALVYKKYPGYPGVAQGEEMDTSIKEAWDDNERWHTGFNYKYGGNMFNHVWPCGCEKLRGESEDEESEEE</sequence>
<dbReference type="VEuPathDB" id="FungiDB:JI435_081070"/>
<accession>Q0UJF7</accession>
<feature type="compositionally biased region" description="Low complexity" evidence="1">
    <location>
        <begin position="44"/>
        <end position="54"/>
    </location>
</feature>
<evidence type="ECO:0000313" key="3">
    <source>
        <dbReference type="Proteomes" id="UP000001055"/>
    </source>
</evidence>